<proteinExistence type="inferred from homology"/>
<dbReference type="CDD" id="cd08704">
    <property type="entry name" value="Met_tRNA_FMT_C"/>
    <property type="match status" value="1"/>
</dbReference>
<dbReference type="InterPro" id="IPR037022">
    <property type="entry name" value="Formyl_trans_C_sf"/>
</dbReference>
<dbReference type="PROSITE" id="PS00373">
    <property type="entry name" value="GART"/>
    <property type="match status" value="1"/>
</dbReference>
<dbReference type="FunFam" id="3.40.50.170:FF:000004">
    <property type="entry name" value="Methionyl-tRNA formyltransferase"/>
    <property type="match status" value="1"/>
</dbReference>
<evidence type="ECO:0000256" key="8">
    <source>
        <dbReference type="HAMAP-Rule" id="MF_00182"/>
    </source>
</evidence>
<accession>A0A2Z5Y0M5</accession>
<dbReference type="CDD" id="cd08646">
    <property type="entry name" value="FMT_core_Met-tRNA-FMT_N"/>
    <property type="match status" value="1"/>
</dbReference>
<reference evidence="11 12" key="1">
    <citation type="submission" date="2018-01" db="EMBL/GenBank/DDBJ databases">
        <title>Whole genome sequence of Melissococcus plutonius DAT561.</title>
        <authorList>
            <person name="Okumura K."/>
            <person name="Takamatsu D."/>
            <person name="Okura M."/>
        </authorList>
    </citation>
    <scope>NUCLEOTIDE SEQUENCE [LARGE SCALE GENOMIC DNA]</scope>
    <source>
        <strain evidence="11 12">DAT561</strain>
    </source>
</reference>
<dbReference type="HAMAP" id="MF_00182">
    <property type="entry name" value="Formyl_trans"/>
    <property type="match status" value="1"/>
</dbReference>
<evidence type="ECO:0000256" key="4">
    <source>
        <dbReference type="ARBA" id="ARBA00016014"/>
    </source>
</evidence>
<dbReference type="EMBL" id="AP018492">
    <property type="protein sequence ID" value="BBC60393.1"/>
    <property type="molecule type" value="Genomic_DNA"/>
</dbReference>
<dbReference type="Gene3D" id="3.40.50.170">
    <property type="entry name" value="Formyl transferase, N-terminal domain"/>
    <property type="match status" value="1"/>
</dbReference>
<keyword evidence="5 8" id="KW-0808">Transferase</keyword>
<dbReference type="InterPro" id="IPR005793">
    <property type="entry name" value="Formyl_trans_C"/>
</dbReference>
<evidence type="ECO:0000259" key="9">
    <source>
        <dbReference type="Pfam" id="PF00551"/>
    </source>
</evidence>
<dbReference type="SUPFAM" id="SSF53328">
    <property type="entry name" value="Formyltransferase"/>
    <property type="match status" value="1"/>
</dbReference>
<comment type="catalytic activity">
    <reaction evidence="7 8">
        <text>L-methionyl-tRNA(fMet) + (6R)-10-formyltetrahydrofolate = N-formyl-L-methionyl-tRNA(fMet) + (6S)-5,6,7,8-tetrahydrofolate + H(+)</text>
        <dbReference type="Rhea" id="RHEA:24380"/>
        <dbReference type="Rhea" id="RHEA-COMP:9952"/>
        <dbReference type="Rhea" id="RHEA-COMP:9953"/>
        <dbReference type="ChEBI" id="CHEBI:15378"/>
        <dbReference type="ChEBI" id="CHEBI:57453"/>
        <dbReference type="ChEBI" id="CHEBI:78530"/>
        <dbReference type="ChEBI" id="CHEBI:78844"/>
        <dbReference type="ChEBI" id="CHEBI:195366"/>
        <dbReference type="EC" id="2.1.2.9"/>
    </reaction>
</comment>
<dbReference type="InterPro" id="IPR036477">
    <property type="entry name" value="Formyl_transf_N_sf"/>
</dbReference>
<evidence type="ECO:0000256" key="1">
    <source>
        <dbReference type="ARBA" id="ARBA00002606"/>
    </source>
</evidence>
<protein>
    <recommendedName>
        <fullName evidence="4 8">Methionyl-tRNA formyltransferase</fullName>
        <ecNumber evidence="3 8">2.1.2.9</ecNumber>
    </recommendedName>
</protein>
<dbReference type="SUPFAM" id="SSF50486">
    <property type="entry name" value="FMT C-terminal domain-like"/>
    <property type="match status" value="1"/>
</dbReference>
<evidence type="ECO:0000256" key="2">
    <source>
        <dbReference type="ARBA" id="ARBA00010699"/>
    </source>
</evidence>
<evidence type="ECO:0000313" key="12">
    <source>
        <dbReference type="Proteomes" id="UP000269226"/>
    </source>
</evidence>
<dbReference type="GO" id="GO:0004479">
    <property type="term" value="F:methionyl-tRNA formyltransferase activity"/>
    <property type="evidence" value="ECO:0007669"/>
    <property type="project" value="UniProtKB-UniRule"/>
</dbReference>
<feature type="domain" description="Formyl transferase C-terminal" evidence="10">
    <location>
        <begin position="204"/>
        <end position="302"/>
    </location>
</feature>
<dbReference type="PANTHER" id="PTHR11138">
    <property type="entry name" value="METHIONYL-TRNA FORMYLTRANSFERASE"/>
    <property type="match status" value="1"/>
</dbReference>
<dbReference type="InterPro" id="IPR044135">
    <property type="entry name" value="Met-tRNA-FMT_C"/>
</dbReference>
<evidence type="ECO:0000256" key="6">
    <source>
        <dbReference type="ARBA" id="ARBA00022917"/>
    </source>
</evidence>
<sequence length="314" mass="34767">MKKIIFMGTPAFSVPILEGLLQTGYHIQAVVTQPDRPVGRKKIVTPTPVKEVALRHHLPILQPEKIANSKEMETIIKGKPDLIITAAFGQFLPEQLLNCATYGAINVHASLLPKYRGGAPVHYALINGDDKTGITIIKMVKKMDAGDILSQRELAITKQDNVGTMFERLSSLGKELLLDTLPKILENKINPEPQDEKKVSFSPNITREQEKINWKKAAVAIDNQVRGMCPWPIAFTTYQNLVWKLWKTTPIDETTTAEPGTIVKKNKKALWIACGDNKLLAIEVVQPAGKGKLSIQDFLNGFGKSICEGQKLGE</sequence>
<organism evidence="11 12">
    <name type="scientific">Melissococcus plutonius</name>
    <dbReference type="NCBI Taxonomy" id="33970"/>
    <lineage>
        <taxon>Bacteria</taxon>
        <taxon>Bacillati</taxon>
        <taxon>Bacillota</taxon>
        <taxon>Bacilli</taxon>
        <taxon>Lactobacillales</taxon>
        <taxon>Enterococcaceae</taxon>
        <taxon>Melissococcus</taxon>
    </lineage>
</organism>
<dbReference type="NCBIfam" id="TIGR00460">
    <property type="entry name" value="fmt"/>
    <property type="match status" value="1"/>
</dbReference>
<name>A0A2Z5Y0M5_9ENTE</name>
<dbReference type="AlphaFoldDB" id="A0A2Z5Y0M5"/>
<feature type="domain" description="Formyl transferase N-terminal" evidence="9">
    <location>
        <begin position="2"/>
        <end position="180"/>
    </location>
</feature>
<evidence type="ECO:0000313" key="11">
    <source>
        <dbReference type="EMBL" id="BBC60393.1"/>
    </source>
</evidence>
<dbReference type="GO" id="GO:0005829">
    <property type="term" value="C:cytosol"/>
    <property type="evidence" value="ECO:0007669"/>
    <property type="project" value="TreeGrafter"/>
</dbReference>
<dbReference type="Pfam" id="PF02911">
    <property type="entry name" value="Formyl_trans_C"/>
    <property type="match status" value="1"/>
</dbReference>
<dbReference type="Gene3D" id="3.10.25.10">
    <property type="entry name" value="Formyl transferase, C-terminal domain"/>
    <property type="match status" value="1"/>
</dbReference>
<dbReference type="InterPro" id="IPR011034">
    <property type="entry name" value="Formyl_transferase-like_C_sf"/>
</dbReference>
<dbReference type="FunFam" id="3.40.50.12230:FF:000001">
    <property type="entry name" value="Methionyl-tRNA formyltransferase"/>
    <property type="match status" value="1"/>
</dbReference>
<evidence type="ECO:0000256" key="3">
    <source>
        <dbReference type="ARBA" id="ARBA00012261"/>
    </source>
</evidence>
<dbReference type="Proteomes" id="UP000269226">
    <property type="component" value="Chromosome"/>
</dbReference>
<comment type="function">
    <text evidence="1 8">Attaches a formyl group to the free amino group of methionyl-tRNA(fMet). The formyl group appears to play a dual role in the initiator identity of N-formylmethionyl-tRNA by promoting its recognition by IF2 and preventing the misappropriation of this tRNA by the elongation apparatus.</text>
</comment>
<dbReference type="InterPro" id="IPR001555">
    <property type="entry name" value="GART_AS"/>
</dbReference>
<gene>
    <name evidence="8" type="primary">fmt</name>
    <name evidence="11" type="ORF">DAT561_0225</name>
</gene>
<evidence type="ECO:0000256" key="7">
    <source>
        <dbReference type="ARBA" id="ARBA00048558"/>
    </source>
</evidence>
<dbReference type="InterPro" id="IPR002376">
    <property type="entry name" value="Formyl_transf_N"/>
</dbReference>
<dbReference type="RefSeq" id="WP_014372963.1">
    <property type="nucleotide sequence ID" value="NZ_AP018492.1"/>
</dbReference>
<evidence type="ECO:0000256" key="5">
    <source>
        <dbReference type="ARBA" id="ARBA00022679"/>
    </source>
</evidence>
<feature type="binding site" evidence="8">
    <location>
        <begin position="110"/>
        <end position="113"/>
    </location>
    <ligand>
        <name>(6S)-5,6,7,8-tetrahydrofolate</name>
        <dbReference type="ChEBI" id="CHEBI:57453"/>
    </ligand>
</feature>
<dbReference type="InterPro" id="IPR041711">
    <property type="entry name" value="Met-tRNA-FMT_N"/>
</dbReference>
<keyword evidence="6 8" id="KW-0648">Protein biosynthesis</keyword>
<dbReference type="Pfam" id="PF00551">
    <property type="entry name" value="Formyl_trans_N"/>
    <property type="match status" value="1"/>
</dbReference>
<comment type="similarity">
    <text evidence="2 8">Belongs to the Fmt family.</text>
</comment>
<dbReference type="EC" id="2.1.2.9" evidence="3 8"/>
<dbReference type="PANTHER" id="PTHR11138:SF5">
    <property type="entry name" value="METHIONYL-TRNA FORMYLTRANSFERASE, MITOCHONDRIAL"/>
    <property type="match status" value="1"/>
</dbReference>
<dbReference type="InterPro" id="IPR005794">
    <property type="entry name" value="Fmt"/>
</dbReference>
<dbReference type="GeneID" id="57042787"/>
<evidence type="ECO:0000259" key="10">
    <source>
        <dbReference type="Pfam" id="PF02911"/>
    </source>
</evidence>